<dbReference type="AlphaFoldDB" id="A0A1W1ECJ2"/>
<accession>A0A1W1ECJ2</accession>
<dbReference type="Gene3D" id="3.30.420.10">
    <property type="entry name" value="Ribonuclease H-like superfamily/Ribonuclease H"/>
    <property type="match status" value="1"/>
</dbReference>
<organism evidence="1">
    <name type="scientific">hydrothermal vent metagenome</name>
    <dbReference type="NCBI Taxonomy" id="652676"/>
    <lineage>
        <taxon>unclassified sequences</taxon>
        <taxon>metagenomes</taxon>
        <taxon>ecological metagenomes</taxon>
    </lineage>
</organism>
<protein>
    <recommendedName>
        <fullName evidence="2">Holliday junction resolvase RuvC</fullName>
    </recommendedName>
</protein>
<dbReference type="EMBL" id="FPKX01000019">
    <property type="protein sequence ID" value="SFZ97752.1"/>
    <property type="molecule type" value="Genomic_DNA"/>
</dbReference>
<sequence>MIIIVGVDTSTKMPAYCITDLLGTRYDYGKFTLEPLSGWVELFKQANKVFIEGQYAGINPHSLITLSRASGMLFACAKFVGAEVSIVPPSRWQSNMLKVKHHFTRDKLKRLSKERASELVGENIKDSDIADAIMIAEFSRRRLISKLDNSRKEDNN</sequence>
<dbReference type="GO" id="GO:0003676">
    <property type="term" value="F:nucleic acid binding"/>
    <property type="evidence" value="ECO:0007669"/>
    <property type="project" value="InterPro"/>
</dbReference>
<dbReference type="InterPro" id="IPR036397">
    <property type="entry name" value="RNaseH_sf"/>
</dbReference>
<dbReference type="SUPFAM" id="SSF53098">
    <property type="entry name" value="Ribonuclease H-like"/>
    <property type="match status" value="1"/>
</dbReference>
<gene>
    <name evidence="1" type="ORF">MNB_SV-5-1687</name>
</gene>
<reference evidence="1" key="1">
    <citation type="submission" date="2016-10" db="EMBL/GenBank/DDBJ databases">
        <authorList>
            <person name="de Groot N.N."/>
        </authorList>
    </citation>
    <scope>NUCLEOTIDE SEQUENCE</scope>
</reference>
<proteinExistence type="predicted"/>
<evidence type="ECO:0000313" key="1">
    <source>
        <dbReference type="EMBL" id="SFZ97752.1"/>
    </source>
</evidence>
<dbReference type="InterPro" id="IPR012337">
    <property type="entry name" value="RNaseH-like_sf"/>
</dbReference>
<name>A0A1W1ECJ2_9ZZZZ</name>
<evidence type="ECO:0008006" key="2">
    <source>
        <dbReference type="Google" id="ProtNLM"/>
    </source>
</evidence>